<accession>A0ABW3SS19</accession>
<dbReference type="Proteomes" id="UP001597094">
    <property type="component" value="Unassembled WGS sequence"/>
</dbReference>
<comment type="caution">
    <text evidence="1">The sequence shown here is derived from an EMBL/GenBank/DDBJ whole genome shotgun (WGS) entry which is preliminary data.</text>
</comment>
<evidence type="ECO:0000313" key="2">
    <source>
        <dbReference type="Proteomes" id="UP001597094"/>
    </source>
</evidence>
<protein>
    <submittedName>
        <fullName evidence="1">DUF2795 domain-containing protein</fullName>
    </submittedName>
</protein>
<dbReference type="InterPro" id="IPR021527">
    <property type="entry name" value="DUF2795"/>
</dbReference>
<keyword evidence="2" id="KW-1185">Reference proteome</keyword>
<dbReference type="Pfam" id="PF11387">
    <property type="entry name" value="DUF2795"/>
    <property type="match status" value="1"/>
</dbReference>
<organism evidence="1 2">
    <name type="scientific">Pontibacter rugosus</name>
    <dbReference type="NCBI Taxonomy" id="1745966"/>
    <lineage>
        <taxon>Bacteria</taxon>
        <taxon>Pseudomonadati</taxon>
        <taxon>Bacteroidota</taxon>
        <taxon>Cytophagia</taxon>
        <taxon>Cytophagales</taxon>
        <taxon>Hymenobacteraceae</taxon>
        <taxon>Pontibacter</taxon>
    </lineage>
</organism>
<sequence>MSDDLPYTLEVMAQVVFLQIQERLEGTDYPASKQDLMEHARKGIRQDDEVTKALSQLPDKIYLSQTEVIKEIGDVDDHMARL</sequence>
<gene>
    <name evidence="1" type="ORF">ACFQ2O_15720</name>
</gene>
<dbReference type="RefSeq" id="WP_377529687.1">
    <property type="nucleotide sequence ID" value="NZ_JBHTLD010000162.1"/>
</dbReference>
<proteinExistence type="predicted"/>
<reference evidence="2" key="1">
    <citation type="journal article" date="2019" name="Int. J. Syst. Evol. Microbiol.">
        <title>The Global Catalogue of Microorganisms (GCM) 10K type strain sequencing project: providing services to taxonomists for standard genome sequencing and annotation.</title>
        <authorList>
            <consortium name="The Broad Institute Genomics Platform"/>
            <consortium name="The Broad Institute Genome Sequencing Center for Infectious Disease"/>
            <person name="Wu L."/>
            <person name="Ma J."/>
        </authorList>
    </citation>
    <scope>NUCLEOTIDE SEQUENCE [LARGE SCALE GENOMIC DNA]</scope>
    <source>
        <strain evidence="2">JCM 31319</strain>
    </source>
</reference>
<evidence type="ECO:0000313" key="1">
    <source>
        <dbReference type="EMBL" id="MFD1187664.1"/>
    </source>
</evidence>
<dbReference type="EMBL" id="JBHTLD010000162">
    <property type="protein sequence ID" value="MFD1187664.1"/>
    <property type="molecule type" value="Genomic_DNA"/>
</dbReference>
<name>A0ABW3SS19_9BACT</name>